<reference evidence="2" key="1">
    <citation type="submission" date="2013-12" db="EMBL/GenBank/DDBJ databases">
        <authorList>
            <person name="Omoto C.K."/>
            <person name="Sibley D."/>
            <person name="Venepally P."/>
            <person name="Hadjithomas M."/>
            <person name="Karamycheva S."/>
            <person name="Brunk B."/>
            <person name="Roos D."/>
            <person name="Caler E."/>
            <person name="Lorenzi H."/>
        </authorList>
    </citation>
    <scope>NUCLEOTIDE SEQUENCE</scope>
</reference>
<dbReference type="OMA" id="EIYNNRM"/>
<dbReference type="PANTHER" id="PTHR47979">
    <property type="entry name" value="DRAB11-RELATED"/>
    <property type="match status" value="1"/>
</dbReference>
<dbReference type="PROSITE" id="PS51421">
    <property type="entry name" value="RAS"/>
    <property type="match status" value="1"/>
</dbReference>
<dbReference type="InterPro" id="IPR005225">
    <property type="entry name" value="Small_GTP-bd"/>
</dbReference>
<evidence type="ECO:0000313" key="3">
    <source>
        <dbReference type="Proteomes" id="UP000019763"/>
    </source>
</evidence>
<dbReference type="InterPro" id="IPR027417">
    <property type="entry name" value="P-loop_NTPase"/>
</dbReference>
<sequence>MSLAATDDYDHLYKIILVGDPSVGKTHLLARYTRNSLPKNPGPTLGVELATHTVPLAGGGTVKAQIWDTAGQERYKSITAAHFRRAAGAVIVYSVTRRQTFVNASKWLADVVQHAGRNVVMLLVGNQVDLAEGSPEDRQVSTEEAAEWAKKSGLMFLETSAVTGYNVKKMFELILQEIYDREHKVICEGDSSAQYAIPRAAIYTKAGPANQVFTLSDAIEVAEPEGSQSCCRH</sequence>
<name>A0A023BD30_GRENI</name>
<dbReference type="GO" id="GO:0003924">
    <property type="term" value="F:GTPase activity"/>
    <property type="evidence" value="ECO:0007669"/>
    <property type="project" value="InterPro"/>
</dbReference>
<dbReference type="SMART" id="SM00175">
    <property type="entry name" value="RAB"/>
    <property type="match status" value="1"/>
</dbReference>
<dbReference type="RefSeq" id="XP_011128707.1">
    <property type="nucleotide sequence ID" value="XM_011130405.1"/>
</dbReference>
<evidence type="ECO:0000313" key="2">
    <source>
        <dbReference type="EMBL" id="EZG87065.1"/>
    </source>
</evidence>
<dbReference type="PROSITE" id="PS51419">
    <property type="entry name" value="RAB"/>
    <property type="match status" value="1"/>
</dbReference>
<evidence type="ECO:0000256" key="1">
    <source>
        <dbReference type="ARBA" id="ARBA00006270"/>
    </source>
</evidence>
<dbReference type="SMART" id="SM00176">
    <property type="entry name" value="RAN"/>
    <property type="match status" value="1"/>
</dbReference>
<dbReference type="EMBL" id="AFNH02000062">
    <property type="protein sequence ID" value="EZG87065.1"/>
    <property type="molecule type" value="Genomic_DNA"/>
</dbReference>
<dbReference type="NCBIfam" id="TIGR00231">
    <property type="entry name" value="small_GTP"/>
    <property type="match status" value="1"/>
</dbReference>
<proteinExistence type="inferred from homology"/>
<dbReference type="InterPro" id="IPR001806">
    <property type="entry name" value="Small_GTPase"/>
</dbReference>
<dbReference type="SUPFAM" id="SSF52540">
    <property type="entry name" value="P-loop containing nucleoside triphosphate hydrolases"/>
    <property type="match status" value="1"/>
</dbReference>
<dbReference type="PROSITE" id="PS51420">
    <property type="entry name" value="RHO"/>
    <property type="match status" value="1"/>
</dbReference>
<dbReference type="Proteomes" id="UP000019763">
    <property type="component" value="Unassembled WGS sequence"/>
</dbReference>
<gene>
    <name evidence="2" type="ORF">GNI_008300</name>
</gene>
<dbReference type="InterPro" id="IPR050209">
    <property type="entry name" value="Rab_GTPases_membrane_traffic"/>
</dbReference>
<comment type="similarity">
    <text evidence="1">Belongs to the small GTPase superfamily. Rab family.</text>
</comment>
<dbReference type="Pfam" id="PF00071">
    <property type="entry name" value="Ras"/>
    <property type="match status" value="1"/>
</dbReference>
<dbReference type="GO" id="GO:0005525">
    <property type="term" value="F:GTP binding"/>
    <property type="evidence" value="ECO:0007669"/>
    <property type="project" value="InterPro"/>
</dbReference>
<keyword evidence="3" id="KW-1185">Reference proteome</keyword>
<dbReference type="FunFam" id="3.40.50.300:FF:001329">
    <property type="entry name" value="Small GTP-binding protein, putative"/>
    <property type="match status" value="1"/>
</dbReference>
<dbReference type="VEuPathDB" id="CryptoDB:GNI_008300"/>
<comment type="caution">
    <text evidence="2">The sequence shown here is derived from an EMBL/GenBank/DDBJ whole genome shotgun (WGS) entry which is preliminary data.</text>
</comment>
<dbReference type="OrthoDB" id="9989112at2759"/>
<dbReference type="Gene3D" id="3.40.50.300">
    <property type="entry name" value="P-loop containing nucleotide triphosphate hydrolases"/>
    <property type="match status" value="1"/>
</dbReference>
<protein>
    <submittedName>
        <fullName evidence="2">Small GTPase family Rab subfamily protein</fullName>
    </submittedName>
</protein>
<dbReference type="AlphaFoldDB" id="A0A023BD30"/>
<accession>A0A023BD30</accession>
<organism evidence="2 3">
    <name type="scientific">Gregarina niphandrodes</name>
    <name type="common">Septate eugregarine</name>
    <dbReference type="NCBI Taxonomy" id="110365"/>
    <lineage>
        <taxon>Eukaryota</taxon>
        <taxon>Sar</taxon>
        <taxon>Alveolata</taxon>
        <taxon>Apicomplexa</taxon>
        <taxon>Conoidasida</taxon>
        <taxon>Gregarinasina</taxon>
        <taxon>Eugregarinorida</taxon>
        <taxon>Gregarinidae</taxon>
        <taxon>Gregarina</taxon>
    </lineage>
</organism>
<dbReference type="SMART" id="SM00174">
    <property type="entry name" value="RHO"/>
    <property type="match status" value="1"/>
</dbReference>
<dbReference type="eggNOG" id="KOG0087">
    <property type="taxonomic scope" value="Eukaryota"/>
</dbReference>
<dbReference type="GeneID" id="22910570"/>
<dbReference type="SMART" id="SM00173">
    <property type="entry name" value="RAS"/>
    <property type="match status" value="1"/>
</dbReference>
<dbReference type="PRINTS" id="PR00449">
    <property type="entry name" value="RASTRNSFRMNG"/>
</dbReference>